<name>A0ABD3FU52_9STRA</name>
<organism evidence="1 2">
    <name type="scientific">Phytophthora oleae</name>
    <dbReference type="NCBI Taxonomy" id="2107226"/>
    <lineage>
        <taxon>Eukaryota</taxon>
        <taxon>Sar</taxon>
        <taxon>Stramenopiles</taxon>
        <taxon>Oomycota</taxon>
        <taxon>Peronosporomycetes</taxon>
        <taxon>Peronosporales</taxon>
        <taxon>Peronosporaceae</taxon>
        <taxon>Phytophthora</taxon>
    </lineage>
</organism>
<evidence type="ECO:0000313" key="1">
    <source>
        <dbReference type="EMBL" id="KAL3670455.1"/>
    </source>
</evidence>
<sequence length="104" mass="11827">MHIILLERYDNSHPRFNMTADEVLLLCALLDEAGCSDATDLAIATLYKPPVERPVVPNIRFRLVDMTDADAEYDFRFDVADNAREQVDSCGTVRSFRLVSCEKM</sequence>
<dbReference type="EMBL" id="JBIMZQ010000007">
    <property type="protein sequence ID" value="KAL3670455.1"/>
    <property type="molecule type" value="Genomic_DNA"/>
</dbReference>
<evidence type="ECO:0000313" key="2">
    <source>
        <dbReference type="Proteomes" id="UP001632037"/>
    </source>
</evidence>
<gene>
    <name evidence="1" type="ORF">V7S43_004774</name>
</gene>
<reference evidence="1 2" key="1">
    <citation type="submission" date="2024-09" db="EMBL/GenBank/DDBJ databases">
        <title>Genome sequencing and assembly of Phytophthora oleae, isolate VK10A, causative agent of rot of olive drupes.</title>
        <authorList>
            <person name="Conti Taguali S."/>
            <person name="Riolo M."/>
            <person name="La Spada F."/>
            <person name="Cacciola S.O."/>
            <person name="Dionisio G."/>
        </authorList>
    </citation>
    <scope>NUCLEOTIDE SEQUENCE [LARGE SCALE GENOMIC DNA]</scope>
    <source>
        <strain evidence="1 2">VK10A</strain>
    </source>
</reference>
<dbReference type="AlphaFoldDB" id="A0ABD3FU52"/>
<comment type="caution">
    <text evidence="1">The sequence shown here is derived from an EMBL/GenBank/DDBJ whole genome shotgun (WGS) entry which is preliminary data.</text>
</comment>
<protein>
    <submittedName>
        <fullName evidence="1">Uncharacterized protein</fullName>
    </submittedName>
</protein>
<keyword evidence="2" id="KW-1185">Reference proteome</keyword>
<dbReference type="Proteomes" id="UP001632037">
    <property type="component" value="Unassembled WGS sequence"/>
</dbReference>
<proteinExistence type="predicted"/>
<accession>A0ABD3FU52</accession>